<feature type="domain" description="Carbohydrate kinase PfkB" evidence="7">
    <location>
        <begin position="38"/>
        <end position="306"/>
    </location>
</feature>
<comment type="caution">
    <text evidence="8">The sequence shown here is derived from an EMBL/GenBank/DDBJ whole genome shotgun (WGS) entry which is preliminary data.</text>
</comment>
<evidence type="ECO:0000256" key="1">
    <source>
        <dbReference type="ARBA" id="ARBA00010688"/>
    </source>
</evidence>
<dbReference type="InterPro" id="IPR017583">
    <property type="entry name" value="Tagatose/fructose_Pkinase"/>
</dbReference>
<keyword evidence="2 6" id="KW-0808">Transferase</keyword>
<dbReference type="PANTHER" id="PTHR46566:SF2">
    <property type="entry name" value="ATP-DEPENDENT 6-PHOSPHOFRUCTOKINASE ISOZYME 2"/>
    <property type="match status" value="1"/>
</dbReference>
<evidence type="ECO:0000256" key="2">
    <source>
        <dbReference type="ARBA" id="ARBA00022679"/>
    </source>
</evidence>
<reference evidence="8 9" key="1">
    <citation type="submission" date="2020-05" db="EMBL/GenBank/DDBJ databases">
        <title>MicrobeNet Type strains.</title>
        <authorList>
            <person name="Nicholson A.C."/>
        </authorList>
    </citation>
    <scope>NUCLEOTIDE SEQUENCE [LARGE SCALE GENOMIC DNA]</scope>
    <source>
        <strain evidence="8 9">JCM 14547</strain>
    </source>
</reference>
<keyword evidence="3" id="KW-0547">Nucleotide-binding</keyword>
<dbReference type="Pfam" id="PF00294">
    <property type="entry name" value="PfkB"/>
    <property type="match status" value="1"/>
</dbReference>
<proteinExistence type="inferred from homology"/>
<dbReference type="InterPro" id="IPR029056">
    <property type="entry name" value="Ribokinase-like"/>
</dbReference>
<keyword evidence="5" id="KW-0067">ATP-binding</keyword>
<dbReference type="GO" id="GO:0003872">
    <property type="term" value="F:6-phosphofructokinase activity"/>
    <property type="evidence" value="ECO:0007669"/>
    <property type="project" value="TreeGrafter"/>
</dbReference>
<accession>A0A849BQA3</accession>
<keyword evidence="4 8" id="KW-0418">Kinase</keyword>
<dbReference type="GO" id="GO:0005524">
    <property type="term" value="F:ATP binding"/>
    <property type="evidence" value="ECO:0007669"/>
    <property type="project" value="UniProtKB-KW"/>
</dbReference>
<dbReference type="Proteomes" id="UP000555552">
    <property type="component" value="Unassembled WGS sequence"/>
</dbReference>
<dbReference type="PIRSF" id="PIRSF000535">
    <property type="entry name" value="1PFK/6PFK/LacC"/>
    <property type="match status" value="1"/>
</dbReference>
<dbReference type="Gene3D" id="3.40.1190.20">
    <property type="match status" value="1"/>
</dbReference>
<protein>
    <submittedName>
        <fullName evidence="8">Phosphofructokinase</fullName>
    </submittedName>
</protein>
<name>A0A849BQA3_9ACTN</name>
<evidence type="ECO:0000256" key="5">
    <source>
        <dbReference type="ARBA" id="ARBA00022840"/>
    </source>
</evidence>
<evidence type="ECO:0000259" key="7">
    <source>
        <dbReference type="Pfam" id="PF00294"/>
    </source>
</evidence>
<dbReference type="EMBL" id="JABEMA010000088">
    <property type="protein sequence ID" value="NNH23002.1"/>
    <property type="molecule type" value="Genomic_DNA"/>
</dbReference>
<gene>
    <name evidence="8" type="ORF">HLB09_07845</name>
</gene>
<organism evidence="8 9">
    <name type="scientific">Pseudokineococcus marinus</name>
    <dbReference type="NCBI Taxonomy" id="351215"/>
    <lineage>
        <taxon>Bacteria</taxon>
        <taxon>Bacillati</taxon>
        <taxon>Actinomycetota</taxon>
        <taxon>Actinomycetes</taxon>
        <taxon>Kineosporiales</taxon>
        <taxon>Kineosporiaceae</taxon>
        <taxon>Pseudokineococcus</taxon>
    </lineage>
</organism>
<dbReference type="InterPro" id="IPR011611">
    <property type="entry name" value="PfkB_dom"/>
</dbReference>
<comment type="similarity">
    <text evidence="1">Belongs to the carbohydrate kinase PfkB family.</text>
</comment>
<evidence type="ECO:0000256" key="4">
    <source>
        <dbReference type="ARBA" id="ARBA00022777"/>
    </source>
</evidence>
<evidence type="ECO:0000313" key="9">
    <source>
        <dbReference type="Proteomes" id="UP000555552"/>
    </source>
</evidence>
<sequence>MAARTTDRTAGRGTGRVTVLAPSPELRVLVEPAPDGTTEIHLHTGGQGAWVGRMARTLGADVELCLPLGGESGVALRALLEAEGLRLSVVGIGADTTTVVLDHRGERDETDAESGDRVADAPSVLTRHEVDDLVTAVLTSALSGDVVVLAGSQPPDLLPADVYERLARDLRAQGLVVVADLSGAQLDAALAGGVDVLKVAHDELPGDDVAPDDVDALRAAARELQGRGARSVVVTCSSEPGLLVTEDGDAHRLRAPDVTPAQTRGSGDALCGAVAARLAQGADLLDAVRTATAAGVVSVARQGHGTGDRAAVEAFAERVGVEALG</sequence>
<evidence type="ECO:0000313" key="8">
    <source>
        <dbReference type="EMBL" id="NNH23002.1"/>
    </source>
</evidence>
<dbReference type="AlphaFoldDB" id="A0A849BQA3"/>
<dbReference type="RefSeq" id="WP_171202831.1">
    <property type="nucleotide sequence ID" value="NZ_BAAANP010000026.1"/>
</dbReference>
<dbReference type="SUPFAM" id="SSF53613">
    <property type="entry name" value="Ribokinase-like"/>
    <property type="match status" value="1"/>
</dbReference>
<dbReference type="PANTHER" id="PTHR46566">
    <property type="entry name" value="1-PHOSPHOFRUCTOKINASE-RELATED"/>
    <property type="match status" value="1"/>
</dbReference>
<evidence type="ECO:0000256" key="6">
    <source>
        <dbReference type="PIRNR" id="PIRNR000535"/>
    </source>
</evidence>
<dbReference type="GO" id="GO:0005829">
    <property type="term" value="C:cytosol"/>
    <property type="evidence" value="ECO:0007669"/>
    <property type="project" value="TreeGrafter"/>
</dbReference>
<evidence type="ECO:0000256" key="3">
    <source>
        <dbReference type="ARBA" id="ARBA00022741"/>
    </source>
</evidence>
<keyword evidence="9" id="KW-1185">Reference proteome</keyword>